<keyword evidence="1" id="KW-0119">Carbohydrate metabolism</keyword>
<dbReference type="Proteomes" id="UP000256541">
    <property type="component" value="Unassembled WGS sequence"/>
</dbReference>
<proteinExistence type="predicted"/>
<comment type="caution">
    <text evidence="3">The sequence shown here is derived from an EMBL/GenBank/DDBJ whole genome shotgun (WGS) entry which is preliminary data.</text>
</comment>
<dbReference type="PANTHER" id="PTHR12110">
    <property type="entry name" value="HYDROXYPYRUVATE ISOMERASE"/>
    <property type="match status" value="1"/>
</dbReference>
<protein>
    <recommendedName>
        <fullName evidence="2">Xylose isomerase-like TIM barrel domain-containing protein</fullName>
    </recommendedName>
</protein>
<name>A0A3E0W5G5_9MICO</name>
<dbReference type="AlphaFoldDB" id="A0A3E0W5G5"/>
<dbReference type="Gene3D" id="3.20.20.150">
    <property type="entry name" value="Divalent-metal-dependent TIM barrel enzymes"/>
    <property type="match status" value="1"/>
</dbReference>
<dbReference type="EMBL" id="NBXB01000010">
    <property type="protein sequence ID" value="RFA16738.1"/>
    <property type="molecule type" value="Genomic_DNA"/>
</dbReference>
<evidence type="ECO:0000259" key="2">
    <source>
        <dbReference type="Pfam" id="PF01261"/>
    </source>
</evidence>
<dbReference type="SUPFAM" id="SSF51658">
    <property type="entry name" value="Xylose isomerase-like"/>
    <property type="match status" value="1"/>
</dbReference>
<dbReference type="RefSeq" id="WP_116410237.1">
    <property type="nucleotide sequence ID" value="NZ_NBXB01000010.1"/>
</dbReference>
<dbReference type="InterPro" id="IPR036237">
    <property type="entry name" value="Xyl_isomerase-like_sf"/>
</dbReference>
<dbReference type="PANTHER" id="PTHR12110:SF53">
    <property type="entry name" value="BLR5974 PROTEIN"/>
    <property type="match status" value="1"/>
</dbReference>
<dbReference type="InterPro" id="IPR050312">
    <property type="entry name" value="IolE/XylAMocC-like"/>
</dbReference>
<evidence type="ECO:0000256" key="1">
    <source>
        <dbReference type="ARBA" id="ARBA00023277"/>
    </source>
</evidence>
<reference evidence="3 4" key="1">
    <citation type="submission" date="2017-04" db="EMBL/GenBank/DDBJ databases">
        <title>Comparative genome analysis of Subtercola boreus.</title>
        <authorList>
            <person name="Cho Y.-J."/>
            <person name="Cho A."/>
            <person name="Kim O.-S."/>
            <person name="Lee J.-I."/>
        </authorList>
    </citation>
    <scope>NUCLEOTIDE SEQUENCE [LARGE SCALE GENOMIC DNA]</scope>
    <source>
        <strain evidence="3 4">P27479</strain>
    </source>
</reference>
<dbReference type="Pfam" id="PF01261">
    <property type="entry name" value="AP_endonuc_2"/>
    <property type="match status" value="1"/>
</dbReference>
<dbReference type="InterPro" id="IPR013022">
    <property type="entry name" value="Xyl_isomerase-like_TIM-brl"/>
</dbReference>
<feature type="domain" description="Xylose isomerase-like TIM barrel" evidence="2">
    <location>
        <begin position="51"/>
        <end position="253"/>
    </location>
</feature>
<accession>A0A3E0W5G5</accession>
<organism evidence="3 4">
    <name type="scientific">Subtercola boreus</name>
    <dbReference type="NCBI Taxonomy" id="120213"/>
    <lineage>
        <taxon>Bacteria</taxon>
        <taxon>Bacillati</taxon>
        <taxon>Actinomycetota</taxon>
        <taxon>Actinomycetes</taxon>
        <taxon>Micrococcales</taxon>
        <taxon>Microbacteriaceae</taxon>
        <taxon>Subtercola</taxon>
    </lineage>
</organism>
<gene>
    <name evidence="3" type="ORF">B7R22_02465</name>
</gene>
<evidence type="ECO:0000313" key="3">
    <source>
        <dbReference type="EMBL" id="RFA16738.1"/>
    </source>
</evidence>
<sequence>MTTISYMGANLVAQQLDWNMSDGWMQGDAAANMYYEPIDTFADRFGAFVGLVVDSGFSSLDVWSGQLNWRWATPAHLDAASAALRASGVSVTSYAGFLGETPEDFAASCALAAAIGAPLMSGRTSLLTDDRQSLFRILRSTGRKLAIENHPETSTQQMIELIGSDGDDLLGTAVDTGWWATHGVDAAEAVRELAPFTFHVHLKDIRAVGAHDSCAFGEGIVPLESCAEILGSNGFDGPISVEHEPEHSNPKDDVIRSRVLLEQWLSASLASK</sequence>
<dbReference type="OrthoDB" id="104997at2"/>
<evidence type="ECO:0000313" key="4">
    <source>
        <dbReference type="Proteomes" id="UP000256541"/>
    </source>
</evidence>